<dbReference type="SUPFAM" id="SSF69864">
    <property type="entry name" value="Argininosuccinate synthetase, C-terminal domain"/>
    <property type="match status" value="1"/>
</dbReference>
<evidence type="ECO:0000256" key="8">
    <source>
        <dbReference type="SAM" id="Phobius"/>
    </source>
</evidence>
<keyword evidence="4" id="KW-0436">Ligase</keyword>
<evidence type="ECO:0000256" key="2">
    <source>
        <dbReference type="ARBA" id="ARBA00012286"/>
    </source>
</evidence>
<dbReference type="Pfam" id="PF20979">
    <property type="entry name" value="Arginosuc_syn_C"/>
    <property type="match status" value="1"/>
</dbReference>
<dbReference type="GO" id="GO:0000053">
    <property type="term" value="P:argininosuccinate metabolic process"/>
    <property type="evidence" value="ECO:0007669"/>
    <property type="project" value="TreeGrafter"/>
</dbReference>
<evidence type="ECO:0000256" key="6">
    <source>
        <dbReference type="ARBA" id="ARBA00022741"/>
    </source>
</evidence>
<evidence type="ECO:0000256" key="5">
    <source>
        <dbReference type="ARBA" id="ARBA00022605"/>
    </source>
</evidence>
<evidence type="ECO:0000256" key="7">
    <source>
        <dbReference type="ARBA" id="ARBA00022840"/>
    </source>
</evidence>
<comment type="pathway">
    <text evidence="1">Amino-acid biosynthesis; L-arginine biosynthesis; L-arginine from L-ornithine and carbamoyl phosphate: step 2/3.</text>
</comment>
<protein>
    <recommendedName>
        <fullName evidence="2">argininosuccinate synthase</fullName>
        <ecNumber evidence="2">6.3.4.5</ecNumber>
    </recommendedName>
</protein>
<keyword evidence="3" id="KW-0055">Arginine biosynthesis</keyword>
<dbReference type="EC" id="6.3.4.5" evidence="2"/>
<dbReference type="HOGENOM" id="CLU_1563898_0_0_1"/>
<evidence type="ECO:0000256" key="3">
    <source>
        <dbReference type="ARBA" id="ARBA00022571"/>
    </source>
</evidence>
<sequence>MDLELLQPACEQKNYRSNSLGGWPLGAKVLPALGEVPVAQLDIRPEQPCQGLKSRGCYDTPGMTIARLAHIDLEGLVLDSEVRTLRDYNITTQWSQCSDHSLYFSPEREFPENSIIFSWEKVDGTVRMTARKGNGLVLNCSAILAASGILIIQAIRLVKYGTAKIKEGEPVVGKQ</sequence>
<evidence type="ECO:0000313" key="11">
    <source>
        <dbReference type="Proteomes" id="UP000028045"/>
    </source>
</evidence>
<dbReference type="GO" id="GO:0000050">
    <property type="term" value="P:urea cycle"/>
    <property type="evidence" value="ECO:0007669"/>
    <property type="project" value="TreeGrafter"/>
</dbReference>
<organism evidence="10 11">
    <name type="scientific">Stachybotrys chartarum (strain CBS 109288 / IBT 7711)</name>
    <name type="common">Toxic black mold</name>
    <name type="synonym">Stilbospora chartarum</name>
    <dbReference type="NCBI Taxonomy" id="1280523"/>
    <lineage>
        <taxon>Eukaryota</taxon>
        <taxon>Fungi</taxon>
        <taxon>Dikarya</taxon>
        <taxon>Ascomycota</taxon>
        <taxon>Pezizomycotina</taxon>
        <taxon>Sordariomycetes</taxon>
        <taxon>Hypocreomycetidae</taxon>
        <taxon>Hypocreales</taxon>
        <taxon>Stachybotryaceae</taxon>
        <taxon>Stachybotrys</taxon>
    </lineage>
</organism>
<evidence type="ECO:0000256" key="1">
    <source>
        <dbReference type="ARBA" id="ARBA00004967"/>
    </source>
</evidence>
<dbReference type="InterPro" id="IPR048268">
    <property type="entry name" value="Arginosuc_syn_C"/>
</dbReference>
<dbReference type="AlphaFoldDB" id="A0A084ANM8"/>
<dbReference type="GO" id="GO:0004055">
    <property type="term" value="F:argininosuccinate synthase activity"/>
    <property type="evidence" value="ECO:0007669"/>
    <property type="project" value="UniProtKB-EC"/>
</dbReference>
<dbReference type="EMBL" id="KL648640">
    <property type="protein sequence ID" value="KEY66907.1"/>
    <property type="molecule type" value="Genomic_DNA"/>
</dbReference>
<reference evidence="10 11" key="1">
    <citation type="journal article" date="2014" name="BMC Genomics">
        <title>Comparative genome sequencing reveals chemotype-specific gene clusters in the toxigenic black mold Stachybotrys.</title>
        <authorList>
            <person name="Semeiks J."/>
            <person name="Borek D."/>
            <person name="Otwinowski Z."/>
            <person name="Grishin N.V."/>
        </authorList>
    </citation>
    <scope>NUCLEOTIDE SEQUENCE [LARGE SCALE GENOMIC DNA]</scope>
    <source>
        <strain evidence="11">CBS 109288 / IBT 7711</strain>
    </source>
</reference>
<proteinExistence type="predicted"/>
<dbReference type="PANTHER" id="PTHR11587">
    <property type="entry name" value="ARGININOSUCCINATE SYNTHASE"/>
    <property type="match status" value="1"/>
</dbReference>
<dbReference type="GO" id="GO:0005524">
    <property type="term" value="F:ATP binding"/>
    <property type="evidence" value="ECO:0007669"/>
    <property type="project" value="UniProtKB-KW"/>
</dbReference>
<dbReference type="PANTHER" id="PTHR11587:SF2">
    <property type="entry name" value="ARGININOSUCCINATE SYNTHASE"/>
    <property type="match status" value="1"/>
</dbReference>
<keyword evidence="8" id="KW-0472">Membrane</keyword>
<feature type="domain" description="Arginosuccinate synthase C-terminal" evidence="9">
    <location>
        <begin position="46"/>
        <end position="138"/>
    </location>
</feature>
<accession>A0A084ANM8</accession>
<dbReference type="GO" id="GO:0005737">
    <property type="term" value="C:cytoplasm"/>
    <property type="evidence" value="ECO:0007669"/>
    <property type="project" value="TreeGrafter"/>
</dbReference>
<keyword evidence="6" id="KW-0547">Nucleotide-binding</keyword>
<keyword evidence="8" id="KW-0812">Transmembrane</keyword>
<keyword evidence="11" id="KW-1185">Reference proteome</keyword>
<evidence type="ECO:0000313" key="10">
    <source>
        <dbReference type="EMBL" id="KEY66907.1"/>
    </source>
</evidence>
<feature type="transmembrane region" description="Helical" evidence="8">
    <location>
        <begin position="136"/>
        <end position="155"/>
    </location>
</feature>
<gene>
    <name evidence="10" type="ORF">S7711_08186</name>
</gene>
<evidence type="ECO:0000259" key="9">
    <source>
        <dbReference type="Pfam" id="PF20979"/>
    </source>
</evidence>
<dbReference type="Proteomes" id="UP000028045">
    <property type="component" value="Unassembled WGS sequence"/>
</dbReference>
<dbReference type="Gene3D" id="3.90.1260.10">
    <property type="entry name" value="Argininosuccinate synthetase, chain A, domain 2"/>
    <property type="match status" value="1"/>
</dbReference>
<dbReference type="UniPathway" id="UPA00068">
    <property type="reaction ID" value="UER00113"/>
</dbReference>
<dbReference type="InterPro" id="IPR024074">
    <property type="entry name" value="AS_cat/multimer_dom_body"/>
</dbReference>
<dbReference type="InterPro" id="IPR001518">
    <property type="entry name" value="Arginosuc_synth"/>
</dbReference>
<name>A0A084ANM8_STACB</name>
<dbReference type="GO" id="GO:0006526">
    <property type="term" value="P:L-arginine biosynthetic process"/>
    <property type="evidence" value="ECO:0007669"/>
    <property type="project" value="UniProtKB-UniPathway"/>
</dbReference>
<keyword evidence="8" id="KW-1133">Transmembrane helix</keyword>
<keyword evidence="5" id="KW-0028">Amino-acid biosynthesis</keyword>
<evidence type="ECO:0000256" key="4">
    <source>
        <dbReference type="ARBA" id="ARBA00022598"/>
    </source>
</evidence>
<keyword evidence="7" id="KW-0067">ATP-binding</keyword>